<protein>
    <submittedName>
        <fullName evidence="1">Uncharacterized protein</fullName>
    </submittedName>
</protein>
<dbReference type="KEGG" id="marh:Mia14_0382"/>
<evidence type="ECO:0000313" key="2">
    <source>
        <dbReference type="Proteomes" id="UP000197679"/>
    </source>
</evidence>
<gene>
    <name evidence="1" type="ORF">Mia14_0382</name>
</gene>
<sequence length="301" mass="34972">MDKRVERNYESEYSKSISIDAYMKVINLEYVRDSDSIDNRVSHSGRNMDLLVKMLNRVNKKPKPQNQNQNGNKNLLRGNFSSNPYVNLSLARTGVIKSMGVYDDYYSRDDPEKYFYLHSDIADGIIYKVLNREELSAKEAKKVESISKYILDEGIISLSGKKYLVLKYNYDDSIQLIGLTKNEKVPVDKIETDDGKLLDASPLHIITIDFSDRHTLFMSSDDLIYANKNNLPKNLYYMDEHDDFEGNSIDYDFISELGNRRTAMFDVNFSREMHYGGRMNPEIAEKVANFIKSHDKFIYDF</sequence>
<evidence type="ECO:0000313" key="1">
    <source>
        <dbReference type="EMBL" id="ASI13704.1"/>
    </source>
</evidence>
<proteinExistence type="predicted"/>
<dbReference type="AlphaFoldDB" id="A0A218NMK4"/>
<keyword evidence="2" id="KW-1185">Reference proteome</keyword>
<dbReference type="EMBL" id="CP019964">
    <property type="protein sequence ID" value="ASI13704.1"/>
    <property type="molecule type" value="Genomic_DNA"/>
</dbReference>
<dbReference type="Proteomes" id="UP000197679">
    <property type="component" value="Chromosome"/>
</dbReference>
<reference evidence="1 2" key="1">
    <citation type="journal article" date="2017" name="Nat. Commun.">
        <title>'ARMAN' archaea depend on association with euryarchaeal host in culture and in situ.</title>
        <authorList>
            <person name="Golyshina O."/>
            <person name="Toshchakov S."/>
            <person name="Makarova K."/>
            <person name="Gavrilov S."/>
            <person name="Korzhenkov A."/>
            <person name="La Cono V."/>
            <person name="Arcadi E."/>
            <person name="Nechitaylo T."/>
            <person name="Ferrer M."/>
            <person name="Kublanov I."/>
            <person name="Wolf Y."/>
            <person name="Yakimov M."/>
            <person name="Golyshin P."/>
            <person name="Slesarev A."/>
            <person name="Kozyavkin S."/>
        </authorList>
    </citation>
    <scope>NUCLEOTIDE SEQUENCE [LARGE SCALE GENOMIC DNA]</scope>
    <source>
        <strain evidence="1 2">Mia14</strain>
    </source>
</reference>
<organism evidence="1 2">
    <name type="scientific">Candidatus Mancarchaeum acidiphilum</name>
    <dbReference type="NCBI Taxonomy" id="1920749"/>
    <lineage>
        <taxon>Archaea</taxon>
        <taxon>Candidatus Micrarchaeota</taxon>
        <taxon>Candidatus Mancarchaeum</taxon>
    </lineage>
</organism>
<accession>A0A218NMK4</accession>
<dbReference type="RefSeq" id="WP_088819869.1">
    <property type="nucleotide sequence ID" value="NZ_CP019964.1"/>
</dbReference>
<dbReference type="GeneID" id="33313939"/>
<name>A0A218NMK4_9ARCH</name>